<proteinExistence type="inferred from homology"/>
<evidence type="ECO:0000256" key="1">
    <source>
        <dbReference type="ARBA" id="ARBA00009836"/>
    </source>
</evidence>
<keyword evidence="7" id="KW-1185">Reference proteome</keyword>
<protein>
    <recommendedName>
        <fullName evidence="5">Probable RNA 2'-phosphotransferase</fullName>
        <ecNumber evidence="5">2.7.1.-</ecNumber>
    </recommendedName>
</protein>
<dbReference type="PANTHER" id="PTHR12684">
    <property type="entry name" value="PUTATIVE PHOSPHOTRANSFERASE"/>
    <property type="match status" value="1"/>
</dbReference>
<dbReference type="Gene3D" id="3.20.170.30">
    <property type="match status" value="1"/>
</dbReference>
<organism evidence="6 7">
    <name type="scientific">Planococcus shixiaomingii</name>
    <dbReference type="NCBI Taxonomy" id="3058393"/>
    <lineage>
        <taxon>Bacteria</taxon>
        <taxon>Bacillati</taxon>
        <taxon>Bacillota</taxon>
        <taxon>Bacilli</taxon>
        <taxon>Bacillales</taxon>
        <taxon>Caryophanaceae</taxon>
        <taxon>Planococcus</taxon>
    </lineage>
</organism>
<dbReference type="InterPro" id="IPR022928">
    <property type="entry name" value="RNA_2'-PTrans_KptA"/>
</dbReference>
<gene>
    <name evidence="5" type="primary">kptA</name>
    <name evidence="6" type="ORF">QWY14_02575</name>
</gene>
<comment type="similarity">
    <text evidence="1 5">Belongs to the KptA/TPT1 family.</text>
</comment>
<evidence type="ECO:0000256" key="5">
    <source>
        <dbReference type="HAMAP-Rule" id="MF_00299"/>
    </source>
</evidence>
<dbReference type="EC" id="2.7.1.-" evidence="5"/>
<dbReference type="Gene3D" id="1.10.10.970">
    <property type="entry name" value="RNA 2'-phosphotransferase, Tpt1/KptA family, N-terminal domain"/>
    <property type="match status" value="1"/>
</dbReference>
<dbReference type="SUPFAM" id="SSF56399">
    <property type="entry name" value="ADP-ribosylation"/>
    <property type="match status" value="1"/>
</dbReference>
<dbReference type="HAMAP" id="MF_00299">
    <property type="entry name" value="KptA"/>
    <property type="match status" value="1"/>
</dbReference>
<reference evidence="6 7" key="1">
    <citation type="submission" date="2023-06" db="EMBL/GenBank/DDBJ databases">
        <title>Novel species in genus Planococcus.</title>
        <authorList>
            <person name="Ning S."/>
        </authorList>
    </citation>
    <scope>NUCLEOTIDE SEQUENCE [LARGE SCALE GENOMIC DNA]</scope>
    <source>
        <strain evidence="6 7">N028</strain>
    </source>
</reference>
<keyword evidence="2 5" id="KW-0808">Transferase</keyword>
<comment type="caution">
    <text evidence="6">The sequence shown here is derived from an EMBL/GenBank/DDBJ whole genome shotgun (WGS) entry which is preliminary data.</text>
</comment>
<evidence type="ECO:0000256" key="2">
    <source>
        <dbReference type="ARBA" id="ARBA00022679"/>
    </source>
</evidence>
<evidence type="ECO:0000256" key="3">
    <source>
        <dbReference type="ARBA" id="ARBA00023027"/>
    </source>
</evidence>
<dbReference type="Proteomes" id="UP001172055">
    <property type="component" value="Unassembled WGS sequence"/>
</dbReference>
<dbReference type="InterPro" id="IPR002745">
    <property type="entry name" value="Ptrans_KptA/Tpt1"/>
</dbReference>
<evidence type="ECO:0000256" key="4">
    <source>
        <dbReference type="ARBA" id="ARBA00025212"/>
    </source>
</evidence>
<comment type="function">
    <text evidence="4 5">Removes the 2'-phosphate from RNA via an intermediate in which the phosphate is ADP-ribosylated by NAD followed by a presumed transesterification to release the RNA and generate ADP-ribose 1''-2''-cyclic phosphate (APPR&gt;P). May function as an ADP-ribosylase.</text>
</comment>
<dbReference type="InterPro" id="IPR042081">
    <property type="entry name" value="RNA_2'-PTrans_C"/>
</dbReference>
<evidence type="ECO:0000313" key="6">
    <source>
        <dbReference type="EMBL" id="MDN7240653.1"/>
    </source>
</evidence>
<dbReference type="PANTHER" id="PTHR12684:SF2">
    <property type="entry name" value="TRNA 2'-PHOSPHOTRANSFERASE 1"/>
    <property type="match status" value="1"/>
</dbReference>
<evidence type="ECO:0000313" key="7">
    <source>
        <dbReference type="Proteomes" id="UP001172055"/>
    </source>
</evidence>
<sequence length="185" mass="20823">MNKHDEVKLSSFMAKILRHSPQKFGLTLDDYGFCGIPNLTKAIQTQPRWQQVTEDDIRQIVATSPKQRYLIKGNQIKARYGHSVPILQEPSDRQLPRFLYHGTHKEALEAIKGKGILPMGRQQVHLSESPSFATLAAKRRKNPLLLKIDAQSAIEAGVTFHFAGNEVWLSTSLPPSSITEVIELE</sequence>
<keyword evidence="3 5" id="KW-0520">NAD</keyword>
<dbReference type="Pfam" id="PF01885">
    <property type="entry name" value="PTS_2-RNA"/>
    <property type="match status" value="1"/>
</dbReference>
<accession>A0ABT8MYW7</accession>
<dbReference type="InterPro" id="IPR042080">
    <property type="entry name" value="RNA_2'-PTrans_N"/>
</dbReference>
<dbReference type="EMBL" id="JAUJWV010000001">
    <property type="protein sequence ID" value="MDN7240653.1"/>
    <property type="molecule type" value="Genomic_DNA"/>
</dbReference>
<name>A0ABT8MYW7_9BACL</name>